<protein>
    <submittedName>
        <fullName evidence="8">Glycosyl transferase</fullName>
    </submittedName>
</protein>
<dbReference type="GO" id="GO:0035438">
    <property type="term" value="F:cyclic-di-GMP binding"/>
    <property type="evidence" value="ECO:0007669"/>
    <property type="project" value="InterPro"/>
</dbReference>
<evidence type="ECO:0000313" key="8">
    <source>
        <dbReference type="EMBL" id="AFZ51661.1"/>
    </source>
</evidence>
<evidence type="ECO:0000256" key="3">
    <source>
        <dbReference type="ARBA" id="ARBA00022679"/>
    </source>
</evidence>
<dbReference type="GO" id="GO:0005886">
    <property type="term" value="C:plasma membrane"/>
    <property type="evidence" value="ECO:0007669"/>
    <property type="project" value="TreeGrafter"/>
</dbReference>
<accession>K9YXK5</accession>
<feature type="transmembrane region" description="Helical" evidence="7">
    <location>
        <begin position="103"/>
        <end position="121"/>
    </location>
</feature>
<feature type="transmembrane region" description="Helical" evidence="7">
    <location>
        <begin position="576"/>
        <end position="596"/>
    </location>
</feature>
<feature type="transmembrane region" description="Helical" evidence="7">
    <location>
        <begin position="500"/>
        <end position="522"/>
    </location>
</feature>
<dbReference type="PANTHER" id="PTHR43867">
    <property type="entry name" value="CELLULOSE SYNTHASE CATALYTIC SUBUNIT A [UDP-FORMING]"/>
    <property type="match status" value="1"/>
</dbReference>
<dbReference type="PANTHER" id="PTHR43867:SF2">
    <property type="entry name" value="CELLULOSE SYNTHASE CATALYTIC SUBUNIT A [UDP-FORMING]"/>
    <property type="match status" value="1"/>
</dbReference>
<feature type="transmembrane region" description="Helical" evidence="7">
    <location>
        <begin position="542"/>
        <end position="564"/>
    </location>
</feature>
<evidence type="ECO:0000256" key="5">
    <source>
        <dbReference type="ARBA" id="ARBA00022989"/>
    </source>
</evidence>
<dbReference type="InterPro" id="IPR003919">
    <property type="entry name" value="Cell_synth_A"/>
</dbReference>
<gene>
    <name evidence="8" type="ORF">Dacsa_3133</name>
</gene>
<dbReference type="eggNOG" id="COG1215">
    <property type="taxonomic scope" value="Bacteria"/>
</dbReference>
<dbReference type="GO" id="GO:0016759">
    <property type="term" value="F:cellulose synthase activity"/>
    <property type="evidence" value="ECO:0007669"/>
    <property type="project" value="InterPro"/>
</dbReference>
<dbReference type="HOGENOM" id="CLU_011907_3_0_3"/>
<dbReference type="GO" id="GO:0006011">
    <property type="term" value="P:UDP-alpha-D-glucose metabolic process"/>
    <property type="evidence" value="ECO:0007669"/>
    <property type="project" value="InterPro"/>
</dbReference>
<dbReference type="EMBL" id="CP003944">
    <property type="protein sequence ID" value="AFZ51661.1"/>
    <property type="molecule type" value="Genomic_DNA"/>
</dbReference>
<dbReference type="Gene3D" id="3.90.550.10">
    <property type="entry name" value="Spore Coat Polysaccharide Biosynthesis Protein SpsA, Chain A"/>
    <property type="match status" value="1"/>
</dbReference>
<dbReference type="InterPro" id="IPR050321">
    <property type="entry name" value="Glycosyltr_2/OpgH_subfam"/>
</dbReference>
<keyword evidence="3 8" id="KW-0808">Transferase</keyword>
<proteinExistence type="predicted"/>
<dbReference type="Proteomes" id="UP000010482">
    <property type="component" value="Chromosome"/>
</dbReference>
<dbReference type="OrthoDB" id="9766299at2"/>
<evidence type="ECO:0000256" key="2">
    <source>
        <dbReference type="ARBA" id="ARBA00022676"/>
    </source>
</evidence>
<dbReference type="CDD" id="cd06421">
    <property type="entry name" value="CESA_CelA_like"/>
    <property type="match status" value="1"/>
</dbReference>
<keyword evidence="6 7" id="KW-0472">Membrane</keyword>
<name>K9YXK5_DACS8</name>
<keyword evidence="4 7" id="KW-0812">Transmembrane</keyword>
<reference evidence="8" key="1">
    <citation type="submission" date="2012-04" db="EMBL/GenBank/DDBJ databases">
        <title>Finished genome of Dactylococcopsis salina PCC 8305.</title>
        <authorList>
            <consortium name="US DOE Joint Genome Institute"/>
            <person name="Gugger M."/>
            <person name="Coursin T."/>
            <person name="Rippka R."/>
            <person name="Tandeau De Marsac N."/>
            <person name="Huntemann M."/>
            <person name="Wei C.-L."/>
            <person name="Han J."/>
            <person name="Detter J.C."/>
            <person name="Han C."/>
            <person name="Tapia R."/>
            <person name="Daligault H."/>
            <person name="Chen A."/>
            <person name="Krypides N."/>
            <person name="Mavromatis K."/>
            <person name="Markowitz V."/>
            <person name="Szeto E."/>
            <person name="Ivanova N."/>
            <person name="Ovchinnikova G."/>
            <person name="Pagani I."/>
            <person name="Pati A."/>
            <person name="Goodwin L."/>
            <person name="Peters L."/>
            <person name="Pitluck S."/>
            <person name="Woyke T."/>
            <person name="Kerfeld C."/>
        </authorList>
    </citation>
    <scope>NUCLEOTIDE SEQUENCE [LARGE SCALE GENOMIC DNA]</scope>
    <source>
        <strain evidence="8">PCC 8305</strain>
    </source>
</reference>
<dbReference type="PRINTS" id="PR01439">
    <property type="entry name" value="CELLSNTHASEA"/>
</dbReference>
<dbReference type="SUPFAM" id="SSF53448">
    <property type="entry name" value="Nucleotide-diphospho-sugar transferases"/>
    <property type="match status" value="1"/>
</dbReference>
<evidence type="ECO:0000256" key="1">
    <source>
        <dbReference type="ARBA" id="ARBA00004141"/>
    </source>
</evidence>
<feature type="transmembrane region" description="Helical" evidence="7">
    <location>
        <begin position="470"/>
        <end position="488"/>
    </location>
</feature>
<dbReference type="RefSeq" id="WP_015230639.1">
    <property type="nucleotide sequence ID" value="NC_019780.1"/>
</dbReference>
<dbReference type="KEGG" id="dsl:Dacsa_3133"/>
<feature type="transmembrane region" description="Helical" evidence="7">
    <location>
        <begin position="436"/>
        <end position="458"/>
    </location>
</feature>
<keyword evidence="5 7" id="KW-1133">Transmembrane helix</keyword>
<feature type="transmembrane region" description="Helical" evidence="7">
    <location>
        <begin position="78"/>
        <end position="96"/>
    </location>
</feature>
<evidence type="ECO:0000256" key="6">
    <source>
        <dbReference type="ARBA" id="ARBA00023136"/>
    </source>
</evidence>
<evidence type="ECO:0000256" key="7">
    <source>
        <dbReference type="SAM" id="Phobius"/>
    </source>
</evidence>
<keyword evidence="2" id="KW-0328">Glycosyltransferase</keyword>
<comment type="subcellular location">
    <subcellularLocation>
        <location evidence="1">Membrane</location>
        <topology evidence="1">Multi-pass membrane protein</topology>
    </subcellularLocation>
</comment>
<keyword evidence="9" id="KW-1185">Reference proteome</keyword>
<feature type="transmembrane region" description="Helical" evidence="7">
    <location>
        <begin position="20"/>
        <end position="45"/>
    </location>
</feature>
<dbReference type="STRING" id="13035.Dacsa_3133"/>
<evidence type="ECO:0000313" key="9">
    <source>
        <dbReference type="Proteomes" id="UP000010482"/>
    </source>
</evidence>
<dbReference type="InterPro" id="IPR029044">
    <property type="entry name" value="Nucleotide-diphossugar_trans"/>
</dbReference>
<evidence type="ECO:0000256" key="4">
    <source>
        <dbReference type="ARBA" id="ARBA00022692"/>
    </source>
</evidence>
<dbReference type="Pfam" id="PF13641">
    <property type="entry name" value="Glyco_tranf_2_3"/>
    <property type="match status" value="1"/>
</dbReference>
<feature type="transmembrane region" description="Helical" evidence="7">
    <location>
        <begin position="141"/>
        <end position="160"/>
    </location>
</feature>
<dbReference type="AlphaFoldDB" id="K9YXK5"/>
<sequence length="746" mass="85320">MTVSEFNTQHLFRRFRLRLLRLRLATLILIGIITIGAGISIAWFAGEGTITELFEQLNQFQANPPQLLEAPMNTSNKYLLIPTFILLAFAFIVTKIIPTPRGWARFVIIIILLSLTIRYLFWRVTTINLDDPLNGTISLTLFALEMLVVVSSAIQLFLMLKIKNRSPQADQLQEAVRKKEFRPTVDILIPSYDEPEFILRRTIMGCQAINYEPKTVYLLDDTRRPHIKKLTEELGCEYLTRPTNEHAKAGNLNNALPKTNGELIVVFDADFVPTSNFLERTVGFFQDEKMALVQTPQSFYNADPIAHNLGLEDILTPEEEVFYRQIQPIKDGAGSVVCSGTAFIVRRKALEEAGGFVTESLSEDYFTGIRLSAQGYHLAYLDEKLSAGLAAENIGAHITQRIRWARGTLQAFFIEANPLIIKGLSIKQRLAHLEGLLHWFTSFSRIFFLLMPLAYSFLQVLPLKTTIEEVIYFFLPFYLVQLTVFSWLNCRSRSGILSDVYSLVSAFPLAITVIQVMIRPFSSGFKVTPKGVKGEQKIRFNWILALPLVILFILSAISLWRCLGMAFLHTNHDWRLGWVWSGYNLLMLGIALLILLDIPSQDVYQWFNLRRIVAVKLGRETIWGVTTKLSEVGLEMTLTHQLELPPNLESYEVELELVEEKIKLQGVITVLEKSDDFPRLKIQLENLTTEQHRQLVELLFCRPGQWLSRSSPGEIQSLFLLFRILIRPHFLFRNRQEIKGVKVAQV</sequence>
<organism evidence="8 9">
    <name type="scientific">Dactylococcopsis salina (strain PCC 8305)</name>
    <name type="common">Myxobactron salinum</name>
    <dbReference type="NCBI Taxonomy" id="13035"/>
    <lineage>
        <taxon>Bacteria</taxon>
        <taxon>Bacillati</taxon>
        <taxon>Cyanobacteriota</taxon>
        <taxon>Cyanophyceae</taxon>
        <taxon>Nodosilineales</taxon>
        <taxon>Cymatolegaceae</taxon>
        <taxon>Dactylococcopsis</taxon>
    </lineage>
</organism>
<dbReference type="PATRIC" id="fig|13035.3.peg.3550"/>